<evidence type="ECO:0000256" key="1">
    <source>
        <dbReference type="SAM" id="MobiDB-lite"/>
    </source>
</evidence>
<gene>
    <name evidence="3" type="ORF">LZC94_36300</name>
</gene>
<evidence type="ECO:0000256" key="2">
    <source>
        <dbReference type="SAM" id="SignalP"/>
    </source>
</evidence>
<feature type="chain" id="PRO_5046645929" evidence="2">
    <location>
        <begin position="21"/>
        <end position="210"/>
    </location>
</feature>
<feature type="compositionally biased region" description="Low complexity" evidence="1">
    <location>
        <begin position="80"/>
        <end position="95"/>
    </location>
</feature>
<dbReference type="Proteomes" id="UP001370348">
    <property type="component" value="Chromosome"/>
</dbReference>
<dbReference type="PROSITE" id="PS51257">
    <property type="entry name" value="PROKAR_LIPOPROTEIN"/>
    <property type="match status" value="1"/>
</dbReference>
<keyword evidence="2" id="KW-0732">Signal</keyword>
<sequence length="210" mass="20256">MRKTHRLWLLAGVLVLAACAGSSIDETTGDNPHNLAQDGNEDGNGDRPDAAVIDSGAGPVADGGVVVDGGPAGDGGVIVDGGPAADGGVVPGPDAGRVDSGAGHPWPPRDAGAPIDSGAGEPWPSPDSGTWPVDGGAGPWPVDGGAGPWPVDGGAGPWPVDGGAGPWPVDGGAGPDPSPDAGIPTADAGAGDPQEPDVREPAARPARYPQ</sequence>
<reference evidence="3 4" key="1">
    <citation type="submission" date="2021-12" db="EMBL/GenBank/DDBJ databases">
        <title>Discovery of the Pendulisporaceae a myxobacterial family with distinct sporulation behavior and unique specialized metabolism.</title>
        <authorList>
            <person name="Garcia R."/>
            <person name="Popoff A."/>
            <person name="Bader C.D."/>
            <person name="Loehr J."/>
            <person name="Walesch S."/>
            <person name="Walt C."/>
            <person name="Boldt J."/>
            <person name="Bunk B."/>
            <person name="Haeckl F.J.F.P.J."/>
            <person name="Gunesch A.P."/>
            <person name="Birkelbach J."/>
            <person name="Nuebel U."/>
            <person name="Pietschmann T."/>
            <person name="Bach T."/>
            <person name="Mueller R."/>
        </authorList>
    </citation>
    <scope>NUCLEOTIDE SEQUENCE [LARGE SCALE GENOMIC DNA]</scope>
    <source>
        <strain evidence="3 4">MSr11954</strain>
    </source>
</reference>
<evidence type="ECO:0000313" key="4">
    <source>
        <dbReference type="Proteomes" id="UP001370348"/>
    </source>
</evidence>
<feature type="region of interest" description="Disordered" evidence="1">
    <location>
        <begin position="24"/>
        <end position="210"/>
    </location>
</feature>
<dbReference type="EMBL" id="CP089984">
    <property type="protein sequence ID" value="WXB13294.1"/>
    <property type="molecule type" value="Genomic_DNA"/>
</dbReference>
<keyword evidence="4" id="KW-1185">Reference proteome</keyword>
<feature type="compositionally biased region" description="Gly residues" evidence="1">
    <location>
        <begin position="66"/>
        <end position="79"/>
    </location>
</feature>
<name>A0ABZ2LQU5_9BACT</name>
<proteinExistence type="predicted"/>
<protein>
    <submittedName>
        <fullName evidence="3">Uncharacterized protein</fullName>
    </submittedName>
</protein>
<feature type="signal peptide" evidence="2">
    <location>
        <begin position="1"/>
        <end position="20"/>
    </location>
</feature>
<organism evidence="3 4">
    <name type="scientific">Pendulispora albinea</name>
    <dbReference type="NCBI Taxonomy" id="2741071"/>
    <lineage>
        <taxon>Bacteria</taxon>
        <taxon>Pseudomonadati</taxon>
        <taxon>Myxococcota</taxon>
        <taxon>Myxococcia</taxon>
        <taxon>Myxococcales</taxon>
        <taxon>Sorangiineae</taxon>
        <taxon>Pendulisporaceae</taxon>
        <taxon>Pendulispora</taxon>
    </lineage>
</organism>
<evidence type="ECO:0000313" key="3">
    <source>
        <dbReference type="EMBL" id="WXB13294.1"/>
    </source>
</evidence>
<dbReference type="RefSeq" id="WP_394822915.1">
    <property type="nucleotide sequence ID" value="NZ_CP089984.1"/>
</dbReference>
<feature type="compositionally biased region" description="Low complexity" evidence="1">
    <location>
        <begin position="56"/>
        <end position="65"/>
    </location>
</feature>
<accession>A0ABZ2LQU5</accession>